<organism evidence="2 3">
    <name type="scientific">Tritonibacter multivorans</name>
    <dbReference type="NCBI Taxonomy" id="928856"/>
    <lineage>
        <taxon>Bacteria</taxon>
        <taxon>Pseudomonadati</taxon>
        <taxon>Pseudomonadota</taxon>
        <taxon>Alphaproteobacteria</taxon>
        <taxon>Rhodobacterales</taxon>
        <taxon>Paracoccaceae</taxon>
        <taxon>Tritonibacter</taxon>
    </lineage>
</organism>
<gene>
    <name evidence="2" type="ORF">TRM7557_02653</name>
</gene>
<keyword evidence="2" id="KW-0645">Protease</keyword>
<name>A0A0P1GFN1_9RHOB</name>
<dbReference type="Gene3D" id="3.60.70.12">
    <property type="entry name" value="L-amino peptidase D-ALA esterase/amidase"/>
    <property type="match status" value="1"/>
</dbReference>
<dbReference type="AlphaFoldDB" id="A0A0P1GFN1"/>
<keyword evidence="2" id="KW-0031">Aminopeptidase</keyword>
<reference evidence="2 3" key="1">
    <citation type="submission" date="2015-09" db="EMBL/GenBank/DDBJ databases">
        <authorList>
            <consortium name="Swine Surveillance"/>
        </authorList>
    </citation>
    <scope>NUCLEOTIDE SEQUENCE [LARGE SCALE GENOMIC DNA]</scope>
    <source>
        <strain evidence="2 3">CECT 7557</strain>
    </source>
</reference>
<evidence type="ECO:0000313" key="2">
    <source>
        <dbReference type="EMBL" id="CUH79946.1"/>
    </source>
</evidence>
<keyword evidence="2" id="KW-0378">Hydrolase</keyword>
<comment type="similarity">
    <text evidence="1">Belongs to the peptidase S58 family.</text>
</comment>
<evidence type="ECO:0000313" key="3">
    <source>
        <dbReference type="Proteomes" id="UP000052022"/>
    </source>
</evidence>
<dbReference type="Proteomes" id="UP000052022">
    <property type="component" value="Unassembled WGS sequence"/>
</dbReference>
<protein>
    <submittedName>
        <fullName evidence="2">L-aminopeptidase/D-esterase</fullName>
    </submittedName>
</protein>
<dbReference type="STRING" id="928856.SAMN04488049_10165"/>
<dbReference type="GO" id="GO:0004177">
    <property type="term" value="F:aminopeptidase activity"/>
    <property type="evidence" value="ECO:0007669"/>
    <property type="project" value="UniProtKB-KW"/>
</dbReference>
<evidence type="ECO:0000256" key="1">
    <source>
        <dbReference type="ARBA" id="ARBA00007068"/>
    </source>
</evidence>
<dbReference type="CDD" id="cd02252">
    <property type="entry name" value="nylC_like"/>
    <property type="match status" value="1"/>
</dbReference>
<dbReference type="InterPro" id="IPR016117">
    <property type="entry name" value="ArgJ-like_dom_sf"/>
</dbReference>
<proteinExistence type="inferred from homology"/>
<dbReference type="RefSeq" id="WP_058290654.1">
    <property type="nucleotide sequence ID" value="NZ_CYSD01000037.1"/>
</dbReference>
<dbReference type="SUPFAM" id="SSF56266">
    <property type="entry name" value="DmpA/ArgJ-like"/>
    <property type="match status" value="1"/>
</dbReference>
<sequence length="343" mass="34447">MQPGARNLITDVGGLKVGHAQDDTLKSGSTVLIGDQPFVAAVHVMGGAPGTRETDLLAPDKSVEAVDALVLSGGSAFGLDACSGVVDGLRAQGRGFRLGPAVVPIVPGAILFDLLNGGEKDWDENPYRALGRAALASASPDFALGSVGAGTGALTGMQKGGLGSASLVLDSGHTVGALVAANPVGSVTTPGERHFWAAPYEINAEFGGLGPDTRAGLGRNYRAAKIEKMADLAGLSISPEGSNTTIAIVATDATLTKAQAQRLATAAHDGMARAIVPAHTPLDGDLVFAAATGTSARPTGAEDIATLCHAASLCLARAIARAVYEASPAAGDILPCWKESKPS</sequence>
<dbReference type="OrthoDB" id="9808347at2"/>
<dbReference type="InterPro" id="IPR005321">
    <property type="entry name" value="Peptidase_S58_DmpA"/>
</dbReference>
<accession>A0A0P1GFN1</accession>
<dbReference type="PANTHER" id="PTHR36512">
    <property type="entry name" value="D-AMINOPEPTIDASE"/>
    <property type="match status" value="1"/>
</dbReference>
<keyword evidence="3" id="KW-1185">Reference proteome</keyword>
<dbReference type="PANTHER" id="PTHR36512:SF3">
    <property type="entry name" value="BLR5678 PROTEIN"/>
    <property type="match status" value="1"/>
</dbReference>
<dbReference type="EMBL" id="CYSD01000037">
    <property type="protein sequence ID" value="CUH79946.1"/>
    <property type="molecule type" value="Genomic_DNA"/>
</dbReference>
<dbReference type="Pfam" id="PF03576">
    <property type="entry name" value="Peptidase_S58"/>
    <property type="match status" value="1"/>
</dbReference>